<dbReference type="EMBL" id="OU503040">
    <property type="protein sequence ID" value="CAI9761151.1"/>
    <property type="molecule type" value="Genomic_DNA"/>
</dbReference>
<organism evidence="1 2">
    <name type="scientific">Fraxinus pennsylvanica</name>
    <dbReference type="NCBI Taxonomy" id="56036"/>
    <lineage>
        <taxon>Eukaryota</taxon>
        <taxon>Viridiplantae</taxon>
        <taxon>Streptophyta</taxon>
        <taxon>Embryophyta</taxon>
        <taxon>Tracheophyta</taxon>
        <taxon>Spermatophyta</taxon>
        <taxon>Magnoliopsida</taxon>
        <taxon>eudicotyledons</taxon>
        <taxon>Gunneridae</taxon>
        <taxon>Pentapetalae</taxon>
        <taxon>asterids</taxon>
        <taxon>lamiids</taxon>
        <taxon>Lamiales</taxon>
        <taxon>Oleaceae</taxon>
        <taxon>Oleeae</taxon>
        <taxon>Fraxinus</taxon>
    </lineage>
</organism>
<keyword evidence="2" id="KW-1185">Reference proteome</keyword>
<protein>
    <submittedName>
        <fullName evidence="1">Uncharacterized protein</fullName>
    </submittedName>
</protein>
<accession>A0AAD1Z408</accession>
<dbReference type="PANTHER" id="PTHR11439">
    <property type="entry name" value="GAG-POL-RELATED RETROTRANSPOSON"/>
    <property type="match status" value="1"/>
</dbReference>
<name>A0AAD1Z408_9LAMI</name>
<dbReference type="AlphaFoldDB" id="A0AAD1Z408"/>
<reference evidence="1" key="1">
    <citation type="submission" date="2023-05" db="EMBL/GenBank/DDBJ databases">
        <authorList>
            <person name="Huff M."/>
        </authorList>
    </citation>
    <scope>NUCLEOTIDE SEQUENCE</scope>
</reference>
<evidence type="ECO:0000313" key="2">
    <source>
        <dbReference type="Proteomes" id="UP000834106"/>
    </source>
</evidence>
<sequence>MARIPIDTSQHISKNKGESVSQVEYSRIIENLMYLMSCIKPDIAYTVSKLSRYMSNSGDDHWKEIVRVLRYLRYTRNFGLHYTKYPTVIEEYSDANWISDTKDSKSTSGFVFTLGGADISKKSSKQIVIASRCYLRIKYRDLFTGEEGELLHNFLEDPRWSKHVPPICIYGQNLCRQPMRPTYMNVRPKGAKLAP</sequence>
<evidence type="ECO:0000313" key="1">
    <source>
        <dbReference type="EMBL" id="CAI9761151.1"/>
    </source>
</evidence>
<proteinExistence type="predicted"/>
<dbReference type="Proteomes" id="UP000834106">
    <property type="component" value="Chromosome 5"/>
</dbReference>
<gene>
    <name evidence="1" type="ORF">FPE_LOCUS8581</name>
</gene>
<dbReference type="PANTHER" id="PTHR11439:SF521">
    <property type="entry name" value="RNA-DIRECTED DNA POLYMERASE"/>
    <property type="match status" value="1"/>
</dbReference>